<dbReference type="SMART" id="SM00079">
    <property type="entry name" value="PBPe"/>
    <property type="match status" value="1"/>
</dbReference>
<name>A0ABT4D2U7_9CLOT</name>
<sequence length="261" mass="29565">MLKRLSVVLLAIVVSMIGLIGCGTKQNTTENQKVIRVGSSGQYYPFTFVENDELQGFEIDVWNEIGKRIGYDVEFVTAKFSGLFGMLETDKLDTISNQISITQQRKEKYWFTTPYVYSGAQLVVKKGNDFIKGFEDLKGKKVGVSLGSNYEQMLRKFDKNNEINIITYDGGALEQDVTLGRIDAFLMDRVSSLALIKKTKLDLQLAGEPIAINENSFPFPKKEDNKELIENVNKAIEDMRADGTLKNISKKWFDIDITDKR</sequence>
<dbReference type="SMART" id="SM00062">
    <property type="entry name" value="PBPb"/>
    <property type="match status" value="1"/>
</dbReference>
<keyword evidence="8" id="KW-1185">Reference proteome</keyword>
<dbReference type="PANTHER" id="PTHR35936">
    <property type="entry name" value="MEMBRANE-BOUND LYTIC MUREIN TRANSGLYCOSYLASE F"/>
    <property type="match status" value="1"/>
</dbReference>
<dbReference type="InterPro" id="IPR001320">
    <property type="entry name" value="Iontro_rcpt_C"/>
</dbReference>
<proteinExistence type="inferred from homology"/>
<feature type="domain" description="Solute-binding protein family 3/N-terminal" evidence="5">
    <location>
        <begin position="34"/>
        <end position="256"/>
    </location>
</feature>
<evidence type="ECO:0000256" key="3">
    <source>
        <dbReference type="ARBA" id="ARBA00022729"/>
    </source>
</evidence>
<evidence type="ECO:0000259" key="5">
    <source>
        <dbReference type="SMART" id="SM00062"/>
    </source>
</evidence>
<comment type="subcellular location">
    <subcellularLocation>
        <location evidence="1">Cell envelope</location>
    </subcellularLocation>
</comment>
<dbReference type="PANTHER" id="PTHR35936:SF19">
    <property type="entry name" value="AMINO-ACID-BINDING PROTEIN YXEM-RELATED"/>
    <property type="match status" value="1"/>
</dbReference>
<evidence type="ECO:0000259" key="6">
    <source>
        <dbReference type="SMART" id="SM00079"/>
    </source>
</evidence>
<gene>
    <name evidence="7" type="ORF">OW763_14600</name>
</gene>
<dbReference type="SUPFAM" id="SSF53850">
    <property type="entry name" value="Periplasmic binding protein-like II"/>
    <property type="match status" value="1"/>
</dbReference>
<evidence type="ECO:0000256" key="1">
    <source>
        <dbReference type="ARBA" id="ARBA00004196"/>
    </source>
</evidence>
<comment type="similarity">
    <text evidence="2 4">Belongs to the bacterial solute-binding protein 3 family.</text>
</comment>
<feature type="domain" description="Ionotropic glutamate receptor C-terminal" evidence="6">
    <location>
        <begin position="34"/>
        <end position="255"/>
    </location>
</feature>
<evidence type="ECO:0000256" key="2">
    <source>
        <dbReference type="ARBA" id="ARBA00010333"/>
    </source>
</evidence>
<dbReference type="CDD" id="cd13709">
    <property type="entry name" value="PBP2_YxeM"/>
    <property type="match status" value="1"/>
</dbReference>
<keyword evidence="3" id="KW-0732">Signal</keyword>
<dbReference type="InterPro" id="IPR001638">
    <property type="entry name" value="Solute-binding_3/MltF_N"/>
</dbReference>
<dbReference type="PROSITE" id="PS01039">
    <property type="entry name" value="SBP_BACTERIAL_3"/>
    <property type="match status" value="1"/>
</dbReference>
<dbReference type="EMBL" id="JAPQER010000008">
    <property type="protein sequence ID" value="MCY6485561.1"/>
    <property type="molecule type" value="Genomic_DNA"/>
</dbReference>
<accession>A0ABT4D2U7</accession>
<reference evidence="7" key="1">
    <citation type="submission" date="2022-12" db="EMBL/GenBank/DDBJ databases">
        <authorList>
            <person name="Wang J."/>
        </authorList>
    </citation>
    <scope>NUCLEOTIDE SEQUENCE</scope>
    <source>
        <strain evidence="7">HY-45-18</strain>
    </source>
</reference>
<dbReference type="RefSeq" id="WP_268042001.1">
    <property type="nucleotide sequence ID" value="NZ_JAPQER010000008.1"/>
</dbReference>
<evidence type="ECO:0000313" key="7">
    <source>
        <dbReference type="EMBL" id="MCY6485561.1"/>
    </source>
</evidence>
<protein>
    <submittedName>
        <fullName evidence="7">Amino acid ABC transporter substrate-binding protein</fullName>
    </submittedName>
</protein>
<comment type="caution">
    <text evidence="7">The sequence shown here is derived from an EMBL/GenBank/DDBJ whole genome shotgun (WGS) entry which is preliminary data.</text>
</comment>
<organism evidence="7 8">
    <name type="scientific">Clostridium aestuarii</name>
    <dbReference type="NCBI Taxonomy" id="338193"/>
    <lineage>
        <taxon>Bacteria</taxon>
        <taxon>Bacillati</taxon>
        <taxon>Bacillota</taxon>
        <taxon>Clostridia</taxon>
        <taxon>Eubacteriales</taxon>
        <taxon>Clostridiaceae</taxon>
        <taxon>Clostridium</taxon>
    </lineage>
</organism>
<dbReference type="Gene3D" id="3.40.190.10">
    <property type="entry name" value="Periplasmic binding protein-like II"/>
    <property type="match status" value="2"/>
</dbReference>
<evidence type="ECO:0000313" key="8">
    <source>
        <dbReference type="Proteomes" id="UP001078443"/>
    </source>
</evidence>
<dbReference type="PROSITE" id="PS51257">
    <property type="entry name" value="PROKAR_LIPOPROTEIN"/>
    <property type="match status" value="1"/>
</dbReference>
<dbReference type="InterPro" id="IPR018313">
    <property type="entry name" value="SBP_3_CS"/>
</dbReference>
<dbReference type="Proteomes" id="UP001078443">
    <property type="component" value="Unassembled WGS sequence"/>
</dbReference>
<evidence type="ECO:0000256" key="4">
    <source>
        <dbReference type="RuleBase" id="RU003744"/>
    </source>
</evidence>
<dbReference type="Pfam" id="PF00497">
    <property type="entry name" value="SBP_bac_3"/>
    <property type="match status" value="1"/>
</dbReference>